<organism evidence="1 2">
    <name type="scientific">Dendrobium chrysotoxum</name>
    <name type="common">Orchid</name>
    <dbReference type="NCBI Taxonomy" id="161865"/>
    <lineage>
        <taxon>Eukaryota</taxon>
        <taxon>Viridiplantae</taxon>
        <taxon>Streptophyta</taxon>
        <taxon>Embryophyta</taxon>
        <taxon>Tracheophyta</taxon>
        <taxon>Spermatophyta</taxon>
        <taxon>Magnoliopsida</taxon>
        <taxon>Liliopsida</taxon>
        <taxon>Asparagales</taxon>
        <taxon>Orchidaceae</taxon>
        <taxon>Epidendroideae</taxon>
        <taxon>Malaxideae</taxon>
        <taxon>Dendrobiinae</taxon>
        <taxon>Dendrobium</taxon>
    </lineage>
</organism>
<dbReference type="Proteomes" id="UP000775213">
    <property type="component" value="Unassembled WGS sequence"/>
</dbReference>
<protein>
    <submittedName>
        <fullName evidence="1">Uncharacterized protein</fullName>
    </submittedName>
</protein>
<sequence>MIENINLILYSKRKSYNFLRNTYGGIAKLNDALKCRPKGISNAMLKGHWEKKKKHKSII</sequence>
<dbReference type="AlphaFoldDB" id="A0AAV7G6V3"/>
<proteinExistence type="predicted"/>
<accession>A0AAV7G6V3</accession>
<gene>
    <name evidence="1" type="ORF">IEQ34_018698</name>
</gene>
<comment type="caution">
    <text evidence="1">The sequence shown here is derived from an EMBL/GenBank/DDBJ whole genome shotgun (WGS) entry which is preliminary data.</text>
</comment>
<reference evidence="1 2" key="1">
    <citation type="journal article" date="2021" name="Hortic Res">
        <title>Chromosome-scale assembly of the Dendrobium chrysotoxum genome enhances the understanding of orchid evolution.</title>
        <authorList>
            <person name="Zhang Y."/>
            <person name="Zhang G.Q."/>
            <person name="Zhang D."/>
            <person name="Liu X.D."/>
            <person name="Xu X.Y."/>
            <person name="Sun W.H."/>
            <person name="Yu X."/>
            <person name="Zhu X."/>
            <person name="Wang Z.W."/>
            <person name="Zhao X."/>
            <person name="Zhong W.Y."/>
            <person name="Chen H."/>
            <person name="Yin W.L."/>
            <person name="Huang T."/>
            <person name="Niu S.C."/>
            <person name="Liu Z.J."/>
        </authorList>
    </citation>
    <scope>NUCLEOTIDE SEQUENCE [LARGE SCALE GENOMIC DNA]</scope>
    <source>
        <strain evidence="1">Lindl</strain>
    </source>
</reference>
<evidence type="ECO:0000313" key="2">
    <source>
        <dbReference type="Proteomes" id="UP000775213"/>
    </source>
</evidence>
<evidence type="ECO:0000313" key="1">
    <source>
        <dbReference type="EMBL" id="KAH0451399.1"/>
    </source>
</evidence>
<keyword evidence="2" id="KW-1185">Reference proteome</keyword>
<name>A0AAV7G6V3_DENCH</name>
<dbReference type="EMBL" id="JAGFBR010000017">
    <property type="protein sequence ID" value="KAH0451399.1"/>
    <property type="molecule type" value="Genomic_DNA"/>
</dbReference>